<dbReference type="Proteomes" id="UP000198583">
    <property type="component" value="Unassembled WGS sequence"/>
</dbReference>
<dbReference type="GO" id="GO:0044281">
    <property type="term" value="P:small molecule metabolic process"/>
    <property type="evidence" value="ECO:0007669"/>
    <property type="project" value="UniProtKB-ARBA"/>
</dbReference>
<name>A0A1I6FFT1_9PSEU</name>
<evidence type="ECO:0000256" key="2">
    <source>
        <dbReference type="ARBA" id="ARBA00022801"/>
    </source>
</evidence>
<keyword evidence="3" id="KW-0460">Magnesium</keyword>
<dbReference type="InterPro" id="IPR051400">
    <property type="entry name" value="HAD-like_hydrolase"/>
</dbReference>
<dbReference type="Gene3D" id="3.40.50.1000">
    <property type="entry name" value="HAD superfamily/HAD-like"/>
    <property type="match status" value="1"/>
</dbReference>
<keyword evidence="2" id="KW-0378">Hydrolase</keyword>
<dbReference type="EMBL" id="FOYL01000015">
    <property type="protein sequence ID" value="SFR28742.1"/>
    <property type="molecule type" value="Genomic_DNA"/>
</dbReference>
<dbReference type="Pfam" id="PF13419">
    <property type="entry name" value="HAD_2"/>
    <property type="match status" value="1"/>
</dbReference>
<dbReference type="SFLD" id="SFLDG01129">
    <property type="entry name" value="C1.5:_HAD__Beta-PGM__Phosphata"/>
    <property type="match status" value="1"/>
</dbReference>
<dbReference type="NCBIfam" id="TIGR01549">
    <property type="entry name" value="HAD-SF-IA-v1"/>
    <property type="match status" value="1"/>
</dbReference>
<dbReference type="RefSeq" id="WP_177320859.1">
    <property type="nucleotide sequence ID" value="NZ_FOYL01000015.1"/>
</dbReference>
<evidence type="ECO:0000256" key="3">
    <source>
        <dbReference type="ARBA" id="ARBA00022842"/>
    </source>
</evidence>
<keyword evidence="5" id="KW-1185">Reference proteome</keyword>
<dbReference type="InterPro" id="IPR041492">
    <property type="entry name" value="HAD_2"/>
</dbReference>
<dbReference type="PANTHER" id="PTHR46470">
    <property type="entry name" value="N-ACYLNEURAMINATE-9-PHOSPHATASE"/>
    <property type="match status" value="1"/>
</dbReference>
<evidence type="ECO:0000256" key="1">
    <source>
        <dbReference type="ARBA" id="ARBA00001946"/>
    </source>
</evidence>
<sequence>MNRFVVFDLDDTLVDSTAAVDRWFAELVEERGLGDGALEFLRAEAASPAPPHESFGKIVAEFGLPETWEELRGIFVHRVPRLARPYEGAIAGLEALRRSGWRIALLTNGTEVDQLPKLDGLLDLFDAVCYADDEEERKPHLAAFTLVADRAEAVLGGAWMVGDSLKHDIAGGAAAGMRTIWVCNGAPTPADGPRPDLVVATVADAFPLLHSGDD</sequence>
<dbReference type="InterPro" id="IPR006439">
    <property type="entry name" value="HAD-SF_hydro_IA"/>
</dbReference>
<dbReference type="PRINTS" id="PR00413">
    <property type="entry name" value="HADHALOGNASE"/>
</dbReference>
<dbReference type="SUPFAM" id="SSF56784">
    <property type="entry name" value="HAD-like"/>
    <property type="match status" value="1"/>
</dbReference>
<dbReference type="InterPro" id="IPR036412">
    <property type="entry name" value="HAD-like_sf"/>
</dbReference>
<gene>
    <name evidence="4" type="ORF">SAMN04488564_11550</name>
</gene>
<evidence type="ECO:0000313" key="5">
    <source>
        <dbReference type="Proteomes" id="UP000198583"/>
    </source>
</evidence>
<dbReference type="SFLD" id="SFLDS00003">
    <property type="entry name" value="Haloacid_Dehalogenase"/>
    <property type="match status" value="1"/>
</dbReference>
<dbReference type="GO" id="GO:0016787">
    <property type="term" value="F:hydrolase activity"/>
    <property type="evidence" value="ECO:0007669"/>
    <property type="project" value="UniProtKB-KW"/>
</dbReference>
<proteinExistence type="predicted"/>
<accession>A0A1I6FFT1</accession>
<comment type="cofactor">
    <cofactor evidence="1">
        <name>Mg(2+)</name>
        <dbReference type="ChEBI" id="CHEBI:18420"/>
    </cofactor>
</comment>
<dbReference type="AlphaFoldDB" id="A0A1I6FFT1"/>
<protein>
    <submittedName>
        <fullName evidence="4">5'-nucleotidase</fullName>
    </submittedName>
</protein>
<organism evidence="4 5">
    <name type="scientific">Lentzea waywayandensis</name>
    <dbReference type="NCBI Taxonomy" id="84724"/>
    <lineage>
        <taxon>Bacteria</taxon>
        <taxon>Bacillati</taxon>
        <taxon>Actinomycetota</taxon>
        <taxon>Actinomycetes</taxon>
        <taxon>Pseudonocardiales</taxon>
        <taxon>Pseudonocardiaceae</taxon>
        <taxon>Lentzea</taxon>
    </lineage>
</organism>
<evidence type="ECO:0000313" key="4">
    <source>
        <dbReference type="EMBL" id="SFR28742.1"/>
    </source>
</evidence>
<dbReference type="InterPro" id="IPR023214">
    <property type="entry name" value="HAD_sf"/>
</dbReference>
<dbReference type="STRING" id="84724.SAMN04488564_11550"/>
<reference evidence="5" key="1">
    <citation type="submission" date="2016-10" db="EMBL/GenBank/DDBJ databases">
        <authorList>
            <person name="Varghese N."/>
            <person name="Submissions S."/>
        </authorList>
    </citation>
    <scope>NUCLEOTIDE SEQUENCE [LARGE SCALE GENOMIC DNA]</scope>
    <source>
        <strain evidence="5">DSM 44232</strain>
    </source>
</reference>